<evidence type="ECO:0000256" key="5">
    <source>
        <dbReference type="SAM" id="MobiDB-lite"/>
    </source>
</evidence>
<dbReference type="Gene3D" id="1.10.10.60">
    <property type="entry name" value="Homeodomain-like"/>
    <property type="match status" value="2"/>
</dbReference>
<evidence type="ECO:0000313" key="8">
    <source>
        <dbReference type="EMBL" id="KAK8882418.1"/>
    </source>
</evidence>
<keyword evidence="1" id="KW-0805">Transcription regulation</keyword>
<accession>A0ABR2JUY1</accession>
<keyword evidence="9" id="KW-1185">Reference proteome</keyword>
<dbReference type="Proteomes" id="UP001470230">
    <property type="component" value="Unassembled WGS sequence"/>
</dbReference>
<evidence type="ECO:0000256" key="4">
    <source>
        <dbReference type="ARBA" id="ARBA00023242"/>
    </source>
</evidence>
<protein>
    <recommendedName>
        <fullName evidence="10">Myb-like DNA-binding domain containing protein</fullName>
    </recommendedName>
</protein>
<evidence type="ECO:0000259" key="6">
    <source>
        <dbReference type="PROSITE" id="PS50090"/>
    </source>
</evidence>
<feature type="domain" description="HTH myb-type" evidence="7">
    <location>
        <begin position="118"/>
        <end position="170"/>
    </location>
</feature>
<reference evidence="8 9" key="1">
    <citation type="submission" date="2024-04" db="EMBL/GenBank/DDBJ databases">
        <title>Tritrichomonas musculus Genome.</title>
        <authorList>
            <person name="Alves-Ferreira E."/>
            <person name="Grigg M."/>
            <person name="Lorenzi H."/>
            <person name="Galac M."/>
        </authorList>
    </citation>
    <scope>NUCLEOTIDE SEQUENCE [LARGE SCALE GENOMIC DNA]</scope>
    <source>
        <strain evidence="8 9">EAF2021</strain>
    </source>
</reference>
<keyword evidence="4" id="KW-0539">Nucleus</keyword>
<comment type="caution">
    <text evidence="8">The sequence shown here is derived from an EMBL/GenBank/DDBJ whole genome shotgun (WGS) entry which is preliminary data.</text>
</comment>
<dbReference type="SMART" id="SM00717">
    <property type="entry name" value="SANT"/>
    <property type="match status" value="2"/>
</dbReference>
<evidence type="ECO:0000259" key="7">
    <source>
        <dbReference type="PROSITE" id="PS51294"/>
    </source>
</evidence>
<dbReference type="Pfam" id="PF00249">
    <property type="entry name" value="Myb_DNA-binding"/>
    <property type="match status" value="2"/>
</dbReference>
<gene>
    <name evidence="8" type="ORF">M9Y10_045060</name>
</gene>
<evidence type="ECO:0008006" key="10">
    <source>
        <dbReference type="Google" id="ProtNLM"/>
    </source>
</evidence>
<dbReference type="InterPro" id="IPR017930">
    <property type="entry name" value="Myb_dom"/>
</dbReference>
<evidence type="ECO:0000256" key="2">
    <source>
        <dbReference type="ARBA" id="ARBA00023125"/>
    </source>
</evidence>
<sequence>MVFIQPLIDIAIFYATGRSPQLLEKEKMKRLNAILEDFILNNNVNKIESSMQQIIQEGYDPKCIPKVFKILQIQPYSELKDKTSNNTSSINSKQTNGVLTPDIPFQNQIGDPLDPSNRRRHRSPPWSTEEDERLIAGIFHFGFSDWQKVSTFVGKGRTRTQCGQRWLRCLDPNMNKEKWTPEEDATLKKLVELYGVHSWARIAKELGNRTDVQCRYRYVRCAREPPNFANNQSIPQFPNFSPPTLYANSQQQQQQQSQIQHIQSAEHRIIQPFKQKQSNFVSSSPDTINSTMSAIEPSPLPNSVIDVSTNLNITDSNSEEPKDLPLTPFAYQNVLPLIKPQVVGHNLPETPK</sequence>
<dbReference type="SUPFAM" id="SSF46689">
    <property type="entry name" value="Homeodomain-like"/>
    <property type="match status" value="2"/>
</dbReference>
<keyword evidence="3" id="KW-0804">Transcription</keyword>
<feature type="domain" description="HTH myb-type" evidence="7">
    <location>
        <begin position="171"/>
        <end position="217"/>
    </location>
</feature>
<dbReference type="CDD" id="cd00167">
    <property type="entry name" value="SANT"/>
    <property type="match status" value="2"/>
</dbReference>
<evidence type="ECO:0000256" key="3">
    <source>
        <dbReference type="ARBA" id="ARBA00023163"/>
    </source>
</evidence>
<dbReference type="PANTHER" id="PTHR46621">
    <property type="entry name" value="SNRNA-ACTIVATING PROTEIN COMPLEX SUBUNIT 4"/>
    <property type="match status" value="1"/>
</dbReference>
<feature type="domain" description="Myb-like" evidence="6">
    <location>
        <begin position="171"/>
        <end position="222"/>
    </location>
</feature>
<dbReference type="EMBL" id="JAPFFF010000009">
    <property type="protein sequence ID" value="KAK8882418.1"/>
    <property type="molecule type" value="Genomic_DNA"/>
</dbReference>
<dbReference type="InterPro" id="IPR001005">
    <property type="entry name" value="SANT/Myb"/>
</dbReference>
<feature type="compositionally biased region" description="Low complexity" evidence="5">
    <location>
        <begin position="84"/>
        <end position="96"/>
    </location>
</feature>
<feature type="domain" description="Myb-like" evidence="6">
    <location>
        <begin position="118"/>
        <end position="170"/>
    </location>
</feature>
<organism evidence="8 9">
    <name type="scientific">Tritrichomonas musculus</name>
    <dbReference type="NCBI Taxonomy" id="1915356"/>
    <lineage>
        <taxon>Eukaryota</taxon>
        <taxon>Metamonada</taxon>
        <taxon>Parabasalia</taxon>
        <taxon>Tritrichomonadida</taxon>
        <taxon>Tritrichomonadidae</taxon>
        <taxon>Tritrichomonas</taxon>
    </lineage>
</organism>
<keyword evidence="2" id="KW-0238">DNA-binding</keyword>
<dbReference type="InterPro" id="IPR051575">
    <property type="entry name" value="Myb-like_DNA-bd"/>
</dbReference>
<evidence type="ECO:0000313" key="9">
    <source>
        <dbReference type="Proteomes" id="UP001470230"/>
    </source>
</evidence>
<evidence type="ECO:0000256" key="1">
    <source>
        <dbReference type="ARBA" id="ARBA00023015"/>
    </source>
</evidence>
<dbReference type="PANTHER" id="PTHR46621:SF1">
    <property type="entry name" value="SNRNA-ACTIVATING PROTEIN COMPLEX SUBUNIT 4"/>
    <property type="match status" value="1"/>
</dbReference>
<dbReference type="InterPro" id="IPR009057">
    <property type="entry name" value="Homeodomain-like_sf"/>
</dbReference>
<name>A0ABR2JUY1_9EUKA</name>
<dbReference type="PROSITE" id="PS51294">
    <property type="entry name" value="HTH_MYB"/>
    <property type="match status" value="2"/>
</dbReference>
<proteinExistence type="predicted"/>
<feature type="region of interest" description="Disordered" evidence="5">
    <location>
        <begin position="82"/>
        <end position="129"/>
    </location>
</feature>
<dbReference type="PROSITE" id="PS50090">
    <property type="entry name" value="MYB_LIKE"/>
    <property type="match status" value="2"/>
</dbReference>